<evidence type="ECO:0000259" key="1">
    <source>
        <dbReference type="PROSITE" id="PS50837"/>
    </source>
</evidence>
<keyword evidence="3" id="KW-1185">Reference proteome</keyword>
<dbReference type="PANTHER" id="PTHR46844">
    <property type="entry name" value="SLR5058 PROTEIN"/>
    <property type="match status" value="1"/>
</dbReference>
<protein>
    <submittedName>
        <fullName evidence="2">DUF4062 domain-containing protein</fullName>
    </submittedName>
</protein>
<dbReference type="InterPro" id="IPR027417">
    <property type="entry name" value="P-loop_NTPase"/>
</dbReference>
<sequence length="1514" mass="167883">MAVRSVYVSSTFRDLKDLRSSLNDTIRRMNLLDVAMEHYNAEPGPALDVCVQDVGACDVYVGVFAWRYGDVPEGQTRSVTEAEYRAAKAAGKPCLIFLLHEDAPWPRSQQDRDPTRIEALREELTRDHTVKYFGLGQQLPELVATALHQWILENAGDETSSLGLLDPALLTGYYKRLDQEYGGLDLAALTPPEHDDGLPVRLQTVFVQPDVRVDPPPVEVPRELLQRLQIAGELDEMSLPDGVSMDDLRAAQQAYRDKPRRPVLPVVMAERCLVVLGDPGAGKSTLARMLVLDLITPGSPWIPSLAGHLPVLVELREYAAARARGQRSVLDFIEEKADSGLGLTRSVLEGYLRAEGPALVVFDGLDEVFEPAERAEITRQIAGFAERHPSARVLVTSRTWGYERRRLAAAGFAHHTLQDLERGQIEQFLTGWYQRVLGERPQEAAHRRDHLIQVIDSSRPILELAGNPLLLTVLAIIGKGQQLPRERWKAYEQATRVLVENWDVSRHLRDRQVETNFITEDDKRELLRRLAWNMQTGAFGKAGNFVHRDELQKLFEDYLVNRYRQSPAQAKAVAVAMIDQFRHRDFVLSRWGPDLYAFVHRAFLEFFCADAVLQQFQHAQTMTLDELGDLYVARRDDPTWREILRLLVSQLAETHVAKLLRRLLDADRPWEDTPHHFWSPEGLRLAVECLPEVRNLQGAPEMADVAGAVLAEIILLLECYGDGQNSRVVSLLHTASSVATDLGPGWPGREIYADWFSRRGGQLLGSALLVQTCELLDSLYEDRPPVVLAMASVAASRDRRAVATIRRLTEDSGSTVSTVSAGQELDPAQRSALLAQARHDDHWPVRMFALVMLDHTDPEGSETDALLRERLENDSSGEVFGFTVRALLRRHPGQDDVVQAAVGRAVAESRSRPVTVYTPAEQGETFIEVVADALEPECPGHPVVIALRVVDGVLLTDPDQILALLEPVREGGDLLTATLRFLADSSFYYETRHNALALLDALFPQDPDTEAMLYERMTNDPDDDVFALTVKAVLRRGMRERPAVLRFVVDRVVGMADDTNLRDRFVKRASELVLSAGDMGLPLLLSFPERGPYFLDIVDDDLQSRLEPVRRLGDPEQVVAGLHHLAGTSAVNYLRHNALLLLDTLLPQDAGVEATLRDRVLNDPDRLVFGVAVDALHRRSRDPRQVSALVMERAAGLGLGTGFAARAADTLEPDDPGHPLVLVHADGILLEDEADLGARVQHLRQAPDPDAAQAALLVLAGRAEDGWARHNALLLLDRLESETPGLKTLLRDRLAEDDSGTVVALAASMLLRRCPDERAELLTVLSGRIGPDRSWEAAAQVLAAYEPDHPMLFAYAEGHLIDDGIDSSLGRLREAAGRGPVVAGLRTLALGADAAEHRHNALMLLDQLSPADPEVEALLRDRLHGDPDATVLELVAGALLRRHPDQHRELLETVRNRALAVGIDDPLRSAAARFLAAHDPHVTRRVTRQDLGAVDRPLISDLPTLTFQVAGSTF</sequence>
<dbReference type="PANTHER" id="PTHR46844:SF1">
    <property type="entry name" value="SLR5058 PROTEIN"/>
    <property type="match status" value="1"/>
</dbReference>
<gene>
    <name evidence="2" type="ORF">KIH74_05015</name>
</gene>
<dbReference type="Pfam" id="PF13271">
    <property type="entry name" value="DUF4062"/>
    <property type="match status" value="1"/>
</dbReference>
<accession>A0ABS5TB37</accession>
<evidence type="ECO:0000313" key="2">
    <source>
        <dbReference type="EMBL" id="MBT0768271.1"/>
    </source>
</evidence>
<organism evidence="2 3">
    <name type="scientific">Kineosporia corallincola</name>
    <dbReference type="NCBI Taxonomy" id="2835133"/>
    <lineage>
        <taxon>Bacteria</taxon>
        <taxon>Bacillati</taxon>
        <taxon>Actinomycetota</taxon>
        <taxon>Actinomycetes</taxon>
        <taxon>Kineosporiales</taxon>
        <taxon>Kineosporiaceae</taxon>
        <taxon>Kineosporia</taxon>
    </lineage>
</organism>
<dbReference type="InterPro" id="IPR025139">
    <property type="entry name" value="DUF4062"/>
</dbReference>
<dbReference type="PROSITE" id="PS50837">
    <property type="entry name" value="NACHT"/>
    <property type="match status" value="1"/>
</dbReference>
<dbReference type="Proteomes" id="UP001197247">
    <property type="component" value="Unassembled WGS sequence"/>
</dbReference>
<reference evidence="2 3" key="1">
    <citation type="submission" date="2021-05" db="EMBL/GenBank/DDBJ databases">
        <title>Kineosporia and Streptomyces sp. nov. two new marine actinobacteria isolated from Coral.</title>
        <authorList>
            <person name="Buangrab K."/>
            <person name="Sutthacheep M."/>
            <person name="Yeemin T."/>
            <person name="Harunari E."/>
            <person name="Igarashi Y."/>
            <person name="Kanchanasin P."/>
            <person name="Tanasupawat S."/>
            <person name="Phongsopitanun W."/>
        </authorList>
    </citation>
    <scope>NUCLEOTIDE SEQUENCE [LARGE SCALE GENOMIC DNA]</scope>
    <source>
        <strain evidence="2 3">J2-2</strain>
    </source>
</reference>
<dbReference type="InterPro" id="IPR007111">
    <property type="entry name" value="NACHT_NTPase"/>
</dbReference>
<dbReference type="Gene3D" id="3.40.50.300">
    <property type="entry name" value="P-loop containing nucleotide triphosphate hydrolases"/>
    <property type="match status" value="1"/>
</dbReference>
<dbReference type="SUPFAM" id="SSF52540">
    <property type="entry name" value="P-loop containing nucleoside triphosphate hydrolases"/>
    <property type="match status" value="1"/>
</dbReference>
<feature type="domain" description="NACHT" evidence="1">
    <location>
        <begin position="271"/>
        <end position="399"/>
    </location>
</feature>
<comment type="caution">
    <text evidence="2">The sequence shown here is derived from an EMBL/GenBank/DDBJ whole genome shotgun (WGS) entry which is preliminary data.</text>
</comment>
<evidence type="ECO:0000313" key="3">
    <source>
        <dbReference type="Proteomes" id="UP001197247"/>
    </source>
</evidence>
<proteinExistence type="predicted"/>
<dbReference type="RefSeq" id="WP_214154572.1">
    <property type="nucleotide sequence ID" value="NZ_JAHBAY010000002.1"/>
</dbReference>
<dbReference type="Pfam" id="PF05729">
    <property type="entry name" value="NACHT"/>
    <property type="match status" value="1"/>
</dbReference>
<name>A0ABS5TB37_9ACTN</name>
<dbReference type="EMBL" id="JAHBAY010000002">
    <property type="protein sequence ID" value="MBT0768271.1"/>
    <property type="molecule type" value="Genomic_DNA"/>
</dbReference>